<evidence type="ECO:0000256" key="3">
    <source>
        <dbReference type="ARBA" id="ARBA00022679"/>
    </source>
</evidence>
<evidence type="ECO:0000256" key="2">
    <source>
        <dbReference type="ARBA" id="ARBA00022603"/>
    </source>
</evidence>
<dbReference type="Gene3D" id="3.40.50.150">
    <property type="entry name" value="Vaccinia Virus protein VP39"/>
    <property type="match status" value="1"/>
</dbReference>
<reference evidence="6 7" key="1">
    <citation type="journal article" date="2014" name="PLoS Genet.">
        <title>Analysis of the Phlebiopsis gigantea genome, transcriptome and secretome provides insight into its pioneer colonization strategies of wood.</title>
        <authorList>
            <person name="Hori C."/>
            <person name="Ishida T."/>
            <person name="Igarashi K."/>
            <person name="Samejima M."/>
            <person name="Suzuki H."/>
            <person name="Master E."/>
            <person name="Ferreira P."/>
            <person name="Ruiz-Duenas F.J."/>
            <person name="Held B."/>
            <person name="Canessa P."/>
            <person name="Larrondo L.F."/>
            <person name="Schmoll M."/>
            <person name="Druzhinina I.S."/>
            <person name="Kubicek C.P."/>
            <person name="Gaskell J.A."/>
            <person name="Kersten P."/>
            <person name="St John F."/>
            <person name="Glasner J."/>
            <person name="Sabat G."/>
            <person name="Splinter BonDurant S."/>
            <person name="Syed K."/>
            <person name="Yadav J."/>
            <person name="Mgbeahuruike A.C."/>
            <person name="Kovalchuk A."/>
            <person name="Asiegbu F.O."/>
            <person name="Lackner G."/>
            <person name="Hoffmeister D."/>
            <person name="Rencoret J."/>
            <person name="Gutierrez A."/>
            <person name="Sun H."/>
            <person name="Lindquist E."/>
            <person name="Barry K."/>
            <person name="Riley R."/>
            <person name="Grigoriev I.V."/>
            <person name="Henrissat B."/>
            <person name="Kues U."/>
            <person name="Berka R.M."/>
            <person name="Martinez A.T."/>
            <person name="Covert S.F."/>
            <person name="Blanchette R.A."/>
            <person name="Cullen D."/>
        </authorList>
    </citation>
    <scope>NUCLEOTIDE SEQUENCE [LARGE SCALE GENOMIC DNA]</scope>
    <source>
        <strain evidence="6 7">11061_1 CR5-6</strain>
    </source>
</reference>
<dbReference type="GO" id="GO:0008168">
    <property type="term" value="F:methyltransferase activity"/>
    <property type="evidence" value="ECO:0007669"/>
    <property type="project" value="UniProtKB-KW"/>
</dbReference>
<dbReference type="Pfam" id="PF02353">
    <property type="entry name" value="CMAS"/>
    <property type="match status" value="1"/>
</dbReference>
<organism evidence="6 7">
    <name type="scientific">Phlebiopsis gigantea (strain 11061_1 CR5-6)</name>
    <name type="common">White-rot fungus</name>
    <name type="synonym">Peniophora gigantea</name>
    <dbReference type="NCBI Taxonomy" id="745531"/>
    <lineage>
        <taxon>Eukaryota</taxon>
        <taxon>Fungi</taxon>
        <taxon>Dikarya</taxon>
        <taxon>Basidiomycota</taxon>
        <taxon>Agaricomycotina</taxon>
        <taxon>Agaricomycetes</taxon>
        <taxon>Polyporales</taxon>
        <taxon>Phanerochaetaceae</taxon>
        <taxon>Phlebiopsis</taxon>
    </lineage>
</organism>
<dbReference type="InterPro" id="IPR003333">
    <property type="entry name" value="CMAS"/>
</dbReference>
<evidence type="ECO:0000313" key="6">
    <source>
        <dbReference type="EMBL" id="KIP09025.1"/>
    </source>
</evidence>
<dbReference type="AlphaFoldDB" id="A0A0C3SCQ5"/>
<evidence type="ECO:0000313" key="7">
    <source>
        <dbReference type="Proteomes" id="UP000053257"/>
    </source>
</evidence>
<dbReference type="OrthoDB" id="8300214at2759"/>
<keyword evidence="7" id="KW-1185">Reference proteome</keyword>
<evidence type="ECO:0000256" key="4">
    <source>
        <dbReference type="ARBA" id="ARBA00022691"/>
    </source>
</evidence>
<dbReference type="PANTHER" id="PTHR43667:SF2">
    <property type="entry name" value="FATTY ACID C-METHYL TRANSFERASE"/>
    <property type="match status" value="1"/>
</dbReference>
<gene>
    <name evidence="6" type="ORF">PHLGIDRAFT_87325</name>
</gene>
<dbReference type="SUPFAM" id="SSF53335">
    <property type="entry name" value="S-adenosyl-L-methionine-dependent methyltransferases"/>
    <property type="match status" value="1"/>
</dbReference>
<keyword evidence="4" id="KW-0949">S-adenosyl-L-methionine</keyword>
<dbReference type="InterPro" id="IPR029063">
    <property type="entry name" value="SAM-dependent_MTases_sf"/>
</dbReference>
<dbReference type="GO" id="GO:0008610">
    <property type="term" value="P:lipid biosynthetic process"/>
    <property type="evidence" value="ECO:0007669"/>
    <property type="project" value="InterPro"/>
</dbReference>
<proteinExistence type="inferred from homology"/>
<dbReference type="STRING" id="745531.A0A0C3SCQ5"/>
<evidence type="ECO:0000256" key="1">
    <source>
        <dbReference type="ARBA" id="ARBA00010815"/>
    </source>
</evidence>
<dbReference type="CDD" id="cd02440">
    <property type="entry name" value="AdoMet_MTases"/>
    <property type="match status" value="1"/>
</dbReference>
<sequence>MRGEVSFKSDEELLKFFQIFIDNRDKPLFLVPSTITSLLTLPAAILSLPVGIVGRLVPSNILTTARQNISAHYDLGNDMFRVFLSKDMTYSCAIFPSLDADLKISNARAGATPRPSPNGEPVEDPLHDAQMRKLQHIIHKADIRPGHRVLEIGSGWGSLALAITRGVPHTTVDTLTLSVEQAEHVRALVRGGDARVRVHLLDFRAMPAEWRGRFDRVVSVEMVEAIGADMYETYFAAIDWALKPQTGVGVVQGITIPEARYDAYAKSEDFINKWVRLPLPWLLALFPGGILPTVTHLTDAIVTGSSQRLLVESVENIGPHYARTLREWRRRFDSGFGDIAQALKAKYPETMNDTPEGIREVEMFRRKWIYYFCYCEAGFSTRTLGDHIITFTKEGNVEYGCQVFV</sequence>
<dbReference type="EMBL" id="KN840471">
    <property type="protein sequence ID" value="KIP09025.1"/>
    <property type="molecule type" value="Genomic_DNA"/>
</dbReference>
<keyword evidence="3" id="KW-0808">Transferase</keyword>
<evidence type="ECO:0000256" key="5">
    <source>
        <dbReference type="ARBA" id="ARBA00023098"/>
    </source>
</evidence>
<accession>A0A0C3SCQ5</accession>
<dbReference type="HOGENOM" id="CLU_026434_0_0_1"/>
<evidence type="ECO:0008006" key="8">
    <source>
        <dbReference type="Google" id="ProtNLM"/>
    </source>
</evidence>
<dbReference type="Proteomes" id="UP000053257">
    <property type="component" value="Unassembled WGS sequence"/>
</dbReference>
<dbReference type="PIRSF" id="PIRSF003085">
    <property type="entry name" value="CMAS"/>
    <property type="match status" value="1"/>
</dbReference>
<dbReference type="PANTHER" id="PTHR43667">
    <property type="entry name" value="CYCLOPROPANE-FATTY-ACYL-PHOSPHOLIPID SYNTHASE"/>
    <property type="match status" value="1"/>
</dbReference>
<keyword evidence="5" id="KW-0443">Lipid metabolism</keyword>
<name>A0A0C3SCQ5_PHLG1</name>
<comment type="similarity">
    <text evidence="1">Belongs to the CFA/CMAS family.</text>
</comment>
<dbReference type="GO" id="GO:0032259">
    <property type="term" value="P:methylation"/>
    <property type="evidence" value="ECO:0007669"/>
    <property type="project" value="UniProtKB-KW"/>
</dbReference>
<dbReference type="InterPro" id="IPR050723">
    <property type="entry name" value="CFA/CMAS"/>
</dbReference>
<protein>
    <recommendedName>
        <fullName evidence="8">Cyclopropane-fatty-acyl-phospholipid synthase</fullName>
    </recommendedName>
</protein>
<keyword evidence="2" id="KW-0489">Methyltransferase</keyword>